<name>A0A0C3NVP6_PISTI</name>
<sequence>MQFWSAEHPDAADGHAEVLVGLSFSPASTANQTNQLGANIHSSQLRYLGGLLVGSCVLAICVVLNYIHCLRGRSHLGCSASQRFLC</sequence>
<dbReference type="AlphaFoldDB" id="A0A0C3NVP6"/>
<evidence type="ECO:0000313" key="2">
    <source>
        <dbReference type="EMBL" id="KIN99288.1"/>
    </source>
</evidence>
<keyword evidence="1" id="KW-0472">Membrane</keyword>
<protein>
    <submittedName>
        <fullName evidence="2">Uncharacterized protein</fullName>
    </submittedName>
</protein>
<feature type="transmembrane region" description="Helical" evidence="1">
    <location>
        <begin position="47"/>
        <end position="67"/>
    </location>
</feature>
<keyword evidence="3" id="KW-1185">Reference proteome</keyword>
<organism evidence="2 3">
    <name type="scientific">Pisolithus tinctorius Marx 270</name>
    <dbReference type="NCBI Taxonomy" id="870435"/>
    <lineage>
        <taxon>Eukaryota</taxon>
        <taxon>Fungi</taxon>
        <taxon>Dikarya</taxon>
        <taxon>Basidiomycota</taxon>
        <taxon>Agaricomycotina</taxon>
        <taxon>Agaricomycetes</taxon>
        <taxon>Agaricomycetidae</taxon>
        <taxon>Boletales</taxon>
        <taxon>Sclerodermatineae</taxon>
        <taxon>Pisolithaceae</taxon>
        <taxon>Pisolithus</taxon>
    </lineage>
</organism>
<evidence type="ECO:0000256" key="1">
    <source>
        <dbReference type="SAM" id="Phobius"/>
    </source>
</evidence>
<reference evidence="2 3" key="1">
    <citation type="submission" date="2014-04" db="EMBL/GenBank/DDBJ databases">
        <authorList>
            <consortium name="DOE Joint Genome Institute"/>
            <person name="Kuo A."/>
            <person name="Kohler A."/>
            <person name="Costa M.D."/>
            <person name="Nagy L.G."/>
            <person name="Floudas D."/>
            <person name="Copeland A."/>
            <person name="Barry K.W."/>
            <person name="Cichocki N."/>
            <person name="Veneault-Fourrey C."/>
            <person name="LaButti K."/>
            <person name="Lindquist E.A."/>
            <person name="Lipzen A."/>
            <person name="Lundell T."/>
            <person name="Morin E."/>
            <person name="Murat C."/>
            <person name="Sun H."/>
            <person name="Tunlid A."/>
            <person name="Henrissat B."/>
            <person name="Grigoriev I.V."/>
            <person name="Hibbett D.S."/>
            <person name="Martin F."/>
            <person name="Nordberg H.P."/>
            <person name="Cantor M.N."/>
            <person name="Hua S.X."/>
        </authorList>
    </citation>
    <scope>NUCLEOTIDE SEQUENCE [LARGE SCALE GENOMIC DNA]</scope>
    <source>
        <strain evidence="2 3">Marx 270</strain>
    </source>
</reference>
<dbReference type="HOGENOM" id="CLU_2498778_0_0_1"/>
<evidence type="ECO:0000313" key="3">
    <source>
        <dbReference type="Proteomes" id="UP000054217"/>
    </source>
</evidence>
<dbReference type="Proteomes" id="UP000054217">
    <property type="component" value="Unassembled WGS sequence"/>
</dbReference>
<keyword evidence="1" id="KW-1133">Transmembrane helix</keyword>
<keyword evidence="1" id="KW-0812">Transmembrane</keyword>
<dbReference type="InParanoid" id="A0A0C3NVP6"/>
<accession>A0A0C3NVP6</accession>
<gene>
    <name evidence="2" type="ORF">M404DRAFT_815428</name>
</gene>
<proteinExistence type="predicted"/>
<dbReference type="EMBL" id="KN832006">
    <property type="protein sequence ID" value="KIN99288.1"/>
    <property type="molecule type" value="Genomic_DNA"/>
</dbReference>
<reference evidence="3" key="2">
    <citation type="submission" date="2015-01" db="EMBL/GenBank/DDBJ databases">
        <title>Evolutionary Origins and Diversification of the Mycorrhizal Mutualists.</title>
        <authorList>
            <consortium name="DOE Joint Genome Institute"/>
            <consortium name="Mycorrhizal Genomics Consortium"/>
            <person name="Kohler A."/>
            <person name="Kuo A."/>
            <person name="Nagy L.G."/>
            <person name="Floudas D."/>
            <person name="Copeland A."/>
            <person name="Barry K.W."/>
            <person name="Cichocki N."/>
            <person name="Veneault-Fourrey C."/>
            <person name="LaButti K."/>
            <person name="Lindquist E.A."/>
            <person name="Lipzen A."/>
            <person name="Lundell T."/>
            <person name="Morin E."/>
            <person name="Murat C."/>
            <person name="Riley R."/>
            <person name="Ohm R."/>
            <person name="Sun H."/>
            <person name="Tunlid A."/>
            <person name="Henrissat B."/>
            <person name="Grigoriev I.V."/>
            <person name="Hibbett D.S."/>
            <person name="Martin F."/>
        </authorList>
    </citation>
    <scope>NUCLEOTIDE SEQUENCE [LARGE SCALE GENOMIC DNA]</scope>
    <source>
        <strain evidence="3">Marx 270</strain>
    </source>
</reference>